<protein>
    <submittedName>
        <fullName evidence="2">Msr9313 protein</fullName>
    </submittedName>
</protein>
<evidence type="ECO:0000256" key="1">
    <source>
        <dbReference type="SAM" id="MobiDB-lite"/>
    </source>
</evidence>
<name>Q981M3_RHILO</name>
<dbReference type="HOGENOM" id="CLU_3383492_0_0_5"/>
<evidence type="ECO:0000313" key="3">
    <source>
        <dbReference type="Proteomes" id="UP000000552"/>
    </source>
</evidence>
<dbReference type="EMBL" id="BA000013">
    <property type="protein sequence ID" value="BAB54686.1"/>
    <property type="molecule type" value="Genomic_DNA"/>
</dbReference>
<sequence>MIMRSPIHGQEVSYELVQDRRSGKTSTGELRTI</sequence>
<gene>
    <name evidence="2" type="ordered locus">msr9313</name>
</gene>
<accession>Q981M3</accession>
<feature type="compositionally biased region" description="Polar residues" evidence="1">
    <location>
        <begin position="24"/>
        <end position="33"/>
    </location>
</feature>
<feature type="region of interest" description="Disordered" evidence="1">
    <location>
        <begin position="1"/>
        <end position="33"/>
    </location>
</feature>
<organism evidence="2 3">
    <name type="scientific">Mesorhizobium japonicum (strain LMG 29417 / CECT 9101 / MAFF 303099)</name>
    <name type="common">Mesorhizobium loti (strain MAFF 303099)</name>
    <dbReference type="NCBI Taxonomy" id="266835"/>
    <lineage>
        <taxon>Bacteria</taxon>
        <taxon>Pseudomonadati</taxon>
        <taxon>Pseudomonadota</taxon>
        <taxon>Alphaproteobacteria</taxon>
        <taxon>Hyphomicrobiales</taxon>
        <taxon>Phyllobacteriaceae</taxon>
        <taxon>Mesorhizobium</taxon>
    </lineage>
</organism>
<evidence type="ECO:0000313" key="2">
    <source>
        <dbReference type="EMBL" id="BAB54686.1"/>
    </source>
</evidence>
<dbReference type="AlphaFoldDB" id="Q981M3"/>
<dbReference type="Proteomes" id="UP000000552">
    <property type="component" value="Plasmid pMLa"/>
</dbReference>
<geneLocation type="plasmid" evidence="2 3">
    <name>pMLa</name>
</geneLocation>
<keyword evidence="2" id="KW-0614">Plasmid</keyword>
<reference evidence="2 3" key="1">
    <citation type="journal article" date="2000" name="DNA Res.">
        <title>Complete genome structure of the nitrogen-fixing symbiotic bacterium Mesorhizobium loti.</title>
        <authorList>
            <person name="Kaneko T."/>
            <person name="Nakamura Y."/>
            <person name="Sato S."/>
            <person name="Asamizu E."/>
            <person name="Kato T."/>
            <person name="Sasamoto S."/>
            <person name="Watanabe A."/>
            <person name="Idesawa K."/>
            <person name="Ishikawa A."/>
            <person name="Kawashima K."/>
            <person name="Kimura T."/>
            <person name="Kishida Y."/>
            <person name="Kiyokawa C."/>
            <person name="Kohara M."/>
            <person name="Matsumoto M."/>
            <person name="Matsuno A."/>
            <person name="Mochizuki Y."/>
            <person name="Nakayama S."/>
            <person name="Nakazaki N."/>
            <person name="Shimpo S."/>
            <person name="Sugimoto M."/>
            <person name="Takeuchi C."/>
            <person name="Yamada M."/>
            <person name="Tabata S."/>
        </authorList>
    </citation>
    <scope>NUCLEOTIDE SEQUENCE [LARGE SCALE GENOMIC DNA]</scope>
    <source>
        <strain evidence="3">LMG 29417 / CECT 9101 / MAFF 303099</strain>
        <plasmid evidence="2 3">pMLa</plasmid>
    </source>
</reference>
<dbReference type="KEGG" id="mlo:msr9313"/>
<proteinExistence type="predicted"/>